<dbReference type="EMBL" id="JANSUY010000002">
    <property type="protein sequence ID" value="MCR9014536.1"/>
    <property type="molecule type" value="Genomic_DNA"/>
</dbReference>
<evidence type="ECO:0000313" key="4">
    <source>
        <dbReference type="Proteomes" id="UP001142175"/>
    </source>
</evidence>
<evidence type="ECO:0000313" key="3">
    <source>
        <dbReference type="EMBL" id="MCR9014536.1"/>
    </source>
</evidence>
<sequence length="577" mass="67052">MKKPFFLLMAFCLGFSAIAQKKYQTQFESSGGKETPTYHDVIGYFQILADDFKEVRIVEMGMTDAGLPLHVVLFDRKGAFDPKEWHDTNRLVLFINNAIHPGEPDGIDASMMFLRDVLLKKIEVPENLAMAIIPVYNIGGHLNRGSFSRVNQNGPEEFGFRGNARNFDLNRDFIKADTKNAKSFQQIFNWLRPQVFIDTHVSNGADYQHVMTLISTQHNRLGGKLGSYLDQEMNPMLYEKMKAREFPMVPYVNAYGSKPEDGWNQFKDSGRYSSGYAALFSTLSFMPETHMLKPYDQRVKSTYALFETFIEVFQKDGEKMVEMAKADRMARKTQKEFALNHVLDKNQHSLIEFNGYESGQKPSEISGLPRLYYDRRKPFSKEVKFFDTYSDGLVIEKPKAYIIPQAWYPVIENLQRNGIRTEQLKSDTTIQVTVYHIKDFQTGQRPFEGHYLHTGIQVEKSQSALTFRKGDFIIEMNQETNRYIMEVLEPQGEDSFFAWNFFDTILQAKEGFSAYVFEDLAAEYLKQNPELRKQLEEEKAKDEELAKNAGAQLRWVHERSPWKEKEHNRYPVFRIEN</sequence>
<dbReference type="Gene3D" id="3.40.630.10">
    <property type="entry name" value="Zn peptidases"/>
    <property type="match status" value="1"/>
</dbReference>
<dbReference type="SUPFAM" id="SSF53187">
    <property type="entry name" value="Zn-dependent exopeptidases"/>
    <property type="match status" value="1"/>
</dbReference>
<keyword evidence="1" id="KW-0175">Coiled coil</keyword>
<proteinExistence type="predicted"/>
<reference evidence="3" key="1">
    <citation type="submission" date="2022-08" db="EMBL/GenBank/DDBJ databases">
        <authorList>
            <person name="Zhang D."/>
        </authorList>
    </citation>
    <scope>NUCLEOTIDE SEQUENCE</scope>
    <source>
        <strain evidence="3">XJ19-11</strain>
    </source>
</reference>
<gene>
    <name evidence="3" type="ORF">NU887_05775</name>
</gene>
<evidence type="ECO:0000256" key="2">
    <source>
        <dbReference type="SAM" id="SignalP"/>
    </source>
</evidence>
<dbReference type="RefSeq" id="WP_258422412.1">
    <property type="nucleotide sequence ID" value="NZ_JANSUY010000002.1"/>
</dbReference>
<keyword evidence="4" id="KW-1185">Reference proteome</keyword>
<organism evidence="3 4">
    <name type="scientific">Aquiflexum gelatinilyticum</name>
    <dbReference type="NCBI Taxonomy" id="2961943"/>
    <lineage>
        <taxon>Bacteria</taxon>
        <taxon>Pseudomonadati</taxon>
        <taxon>Bacteroidota</taxon>
        <taxon>Cytophagia</taxon>
        <taxon>Cytophagales</taxon>
        <taxon>Cyclobacteriaceae</taxon>
        <taxon>Aquiflexum</taxon>
    </lineage>
</organism>
<accession>A0A9X2P4D4</accession>
<dbReference type="Proteomes" id="UP001142175">
    <property type="component" value="Unassembled WGS sequence"/>
</dbReference>
<feature type="chain" id="PRO_5040942380" description="Peptidase M14 carboxypeptidase A domain-containing protein" evidence="2">
    <location>
        <begin position="20"/>
        <end position="577"/>
    </location>
</feature>
<name>A0A9X2P4D4_9BACT</name>
<evidence type="ECO:0008006" key="5">
    <source>
        <dbReference type="Google" id="ProtNLM"/>
    </source>
</evidence>
<feature type="coiled-coil region" evidence="1">
    <location>
        <begin position="521"/>
        <end position="552"/>
    </location>
</feature>
<feature type="signal peptide" evidence="2">
    <location>
        <begin position="1"/>
        <end position="19"/>
    </location>
</feature>
<keyword evidence="2" id="KW-0732">Signal</keyword>
<evidence type="ECO:0000256" key="1">
    <source>
        <dbReference type="SAM" id="Coils"/>
    </source>
</evidence>
<comment type="caution">
    <text evidence="3">The sequence shown here is derived from an EMBL/GenBank/DDBJ whole genome shotgun (WGS) entry which is preliminary data.</text>
</comment>
<protein>
    <recommendedName>
        <fullName evidence="5">Peptidase M14 carboxypeptidase A domain-containing protein</fullName>
    </recommendedName>
</protein>
<dbReference type="AlphaFoldDB" id="A0A9X2P4D4"/>